<organism evidence="1 2">
    <name type="scientific">Cytobacillus spartinae</name>
    <dbReference type="NCBI Taxonomy" id="3299023"/>
    <lineage>
        <taxon>Bacteria</taxon>
        <taxon>Bacillati</taxon>
        <taxon>Bacillota</taxon>
        <taxon>Bacilli</taxon>
        <taxon>Bacillales</taxon>
        <taxon>Bacillaceae</taxon>
        <taxon>Cytobacillus</taxon>
    </lineage>
</organism>
<keyword evidence="2" id="KW-1185">Reference proteome</keyword>
<gene>
    <name evidence="1" type="ORF">ACFYKX_11300</name>
</gene>
<accession>A0ABW6KAB9</accession>
<evidence type="ECO:0000313" key="2">
    <source>
        <dbReference type="Proteomes" id="UP001601059"/>
    </source>
</evidence>
<protein>
    <submittedName>
        <fullName evidence="1">Uncharacterized protein</fullName>
    </submittedName>
</protein>
<comment type="caution">
    <text evidence="1">The sequence shown here is derived from an EMBL/GenBank/DDBJ whole genome shotgun (WGS) entry which is preliminary data.</text>
</comment>
<evidence type="ECO:0000313" key="1">
    <source>
        <dbReference type="EMBL" id="MFE8701181.1"/>
    </source>
</evidence>
<reference evidence="1 2" key="1">
    <citation type="submission" date="2024-08" db="EMBL/GenBank/DDBJ databases">
        <title>Two novel Cytobacillus novel species.</title>
        <authorList>
            <person name="Liu G."/>
        </authorList>
    </citation>
    <scope>NUCLEOTIDE SEQUENCE [LARGE SCALE GENOMIC DNA]</scope>
    <source>
        <strain evidence="1 2">FJAT-54145</strain>
    </source>
</reference>
<proteinExistence type="predicted"/>
<dbReference type="RefSeq" id="WP_389361071.1">
    <property type="nucleotide sequence ID" value="NZ_JBIACK010000004.1"/>
</dbReference>
<dbReference type="EMBL" id="JBIACK010000004">
    <property type="protein sequence ID" value="MFE8701181.1"/>
    <property type="molecule type" value="Genomic_DNA"/>
</dbReference>
<dbReference type="Proteomes" id="UP001601059">
    <property type="component" value="Unassembled WGS sequence"/>
</dbReference>
<sequence length="105" mass="11730">MSNQNTKPAIEVNVGGLKCDAPGCDFIDMSIKVEDYEQWVNAPCPKCGGNLLTEADFRNVKFLLKMAEMANKILPPRTQDPEATMSVKMNGTGEMEFDIKEYTKH</sequence>
<name>A0ABW6KAB9_9BACI</name>